<dbReference type="AlphaFoldDB" id="A0AAN6NHV4"/>
<name>A0AAN6NHV4_9PEZI</name>
<proteinExistence type="predicted"/>
<reference evidence="3" key="1">
    <citation type="journal article" date="2023" name="Mol. Phylogenet. Evol.">
        <title>Genome-scale phylogeny and comparative genomics of the fungal order Sordariales.</title>
        <authorList>
            <person name="Hensen N."/>
            <person name="Bonometti L."/>
            <person name="Westerberg I."/>
            <person name="Brannstrom I.O."/>
            <person name="Guillou S."/>
            <person name="Cros-Aarteil S."/>
            <person name="Calhoun S."/>
            <person name="Haridas S."/>
            <person name="Kuo A."/>
            <person name="Mondo S."/>
            <person name="Pangilinan J."/>
            <person name="Riley R."/>
            <person name="LaButti K."/>
            <person name="Andreopoulos B."/>
            <person name="Lipzen A."/>
            <person name="Chen C."/>
            <person name="Yan M."/>
            <person name="Daum C."/>
            <person name="Ng V."/>
            <person name="Clum A."/>
            <person name="Steindorff A."/>
            <person name="Ohm R.A."/>
            <person name="Martin F."/>
            <person name="Silar P."/>
            <person name="Natvig D.O."/>
            <person name="Lalanne C."/>
            <person name="Gautier V."/>
            <person name="Ament-Velasquez S.L."/>
            <person name="Kruys A."/>
            <person name="Hutchinson M.I."/>
            <person name="Powell A.J."/>
            <person name="Barry K."/>
            <person name="Miller A.N."/>
            <person name="Grigoriev I.V."/>
            <person name="Debuchy R."/>
            <person name="Gladieux P."/>
            <person name="Hiltunen Thoren M."/>
            <person name="Johannesson H."/>
        </authorList>
    </citation>
    <scope>NUCLEOTIDE SEQUENCE [LARGE SCALE GENOMIC DNA]</scope>
    <source>
        <strain evidence="3">CBS 340.73</strain>
    </source>
</reference>
<comment type="caution">
    <text evidence="2">The sequence shown here is derived from an EMBL/GenBank/DDBJ whole genome shotgun (WGS) entry which is preliminary data.</text>
</comment>
<dbReference type="Proteomes" id="UP001303473">
    <property type="component" value="Unassembled WGS sequence"/>
</dbReference>
<sequence length="368" mass="38806">MRSLSYHDQNLNTSLMDPSRVTTAAPIPGLQKKQAGTHMPPDPRDIASAACAQYLQSYTEAYNDYVDSWERGNMLSTMANARAYDTYLERAREAWEVYQQACLSSYTALSPETAHYPNTRHLIDVALRSSSSSPKPPLTNAAFTPSSHLGTHGDLRRRQADDVSEAHPPSGSKAAPRQPPPPAYTPAAATTTTTAVIDTHGEKDEPSDMWTVQSHNTDPDPPDYGLPATDAKTFASYRVMTTTSSEVIPSYGVSAAAASSEDDHEPPETETETETTGSSPKSGTRTLPVFTRTTQPTTDPDYGVPTATTDSGDGLSEAAATATESLVLINAAPGGGGGGGGCGGVVKEVVMLLVIGMGLYAGGILFGC</sequence>
<feature type="compositionally biased region" description="Acidic residues" evidence="1">
    <location>
        <begin position="260"/>
        <end position="273"/>
    </location>
</feature>
<feature type="region of interest" description="Disordered" evidence="1">
    <location>
        <begin position="1"/>
        <end position="22"/>
    </location>
</feature>
<accession>A0AAN6NHV4</accession>
<evidence type="ECO:0000313" key="2">
    <source>
        <dbReference type="EMBL" id="KAK3945419.1"/>
    </source>
</evidence>
<feature type="region of interest" description="Disordered" evidence="1">
    <location>
        <begin position="200"/>
        <end position="229"/>
    </location>
</feature>
<protein>
    <submittedName>
        <fullName evidence="2">Uncharacterized protein</fullName>
    </submittedName>
</protein>
<keyword evidence="3" id="KW-1185">Reference proteome</keyword>
<dbReference type="EMBL" id="MU853755">
    <property type="protein sequence ID" value="KAK3945419.1"/>
    <property type="molecule type" value="Genomic_DNA"/>
</dbReference>
<organism evidence="2 3">
    <name type="scientific">Diplogelasinospora grovesii</name>
    <dbReference type="NCBI Taxonomy" id="303347"/>
    <lineage>
        <taxon>Eukaryota</taxon>
        <taxon>Fungi</taxon>
        <taxon>Dikarya</taxon>
        <taxon>Ascomycota</taxon>
        <taxon>Pezizomycotina</taxon>
        <taxon>Sordariomycetes</taxon>
        <taxon>Sordariomycetidae</taxon>
        <taxon>Sordariales</taxon>
        <taxon>Diplogelasinosporaceae</taxon>
        <taxon>Diplogelasinospora</taxon>
    </lineage>
</organism>
<feature type="compositionally biased region" description="Polar residues" evidence="1">
    <location>
        <begin position="277"/>
        <end position="298"/>
    </location>
</feature>
<feature type="region of interest" description="Disordered" evidence="1">
    <location>
        <begin position="254"/>
        <end position="314"/>
    </location>
</feature>
<evidence type="ECO:0000256" key="1">
    <source>
        <dbReference type="SAM" id="MobiDB-lite"/>
    </source>
</evidence>
<feature type="compositionally biased region" description="Basic and acidic residues" evidence="1">
    <location>
        <begin position="151"/>
        <end position="165"/>
    </location>
</feature>
<gene>
    <name evidence="2" type="ORF">QBC46DRAFT_117464</name>
</gene>
<evidence type="ECO:0000313" key="3">
    <source>
        <dbReference type="Proteomes" id="UP001303473"/>
    </source>
</evidence>
<feature type="region of interest" description="Disordered" evidence="1">
    <location>
        <begin position="129"/>
        <end position="187"/>
    </location>
</feature>